<organism evidence="2 3">
    <name type="scientific">Erwinia phage pEa_SNUABM_5</name>
    <dbReference type="NCBI Taxonomy" id="2797313"/>
    <lineage>
        <taxon>Viruses</taxon>
        <taxon>Duplodnaviria</taxon>
        <taxon>Heunggongvirae</taxon>
        <taxon>Uroviricota</taxon>
        <taxon>Caudoviricetes</taxon>
        <taxon>Rivsvirus</taxon>
        <taxon>Rivsvirus SNUABM5</taxon>
    </lineage>
</organism>
<name>A0A7T8EPV2_9CAUD</name>
<sequence>MARIETSTNLIGKTITLLDGTKAKITGAIASGYQHDKGTKRIPTRCVVKKGSGFAEIEKLPMSQLTDTGEGYVERKATAAKPAAKTSKAAKTTKVAAKTPRAAKTEKAVKPSRKAKAAEEPAEPRTRVRRKKSAAAEPVMIQAVDEDFATSLAQRLFEHLKDNELLRLNTDNATPVANDYDLKYGVEFAEPNMIHVTLGIEYAMPQPEPEAGTDVELDDAVVARAAKKVGKTVGKKLAAAIKKAYGIPAAEFLPGTVLSLNEAQFIYCGPSKDDADTAYLYSAETDKFRPVTSVNLSKYELVMDDEEAEEEEEEEEEDEEEEDVADDSSDEYTYVSVTKQHLADVSKSVTAKYHQKMADMWGIDADVLVPGLVLSDGETTFAYVGFNSKGALIVIDPEDGELMIYKKADVDTLTDFAAVIGDEGEEEAEDDAEEEEDGDDEEEEEEEEEGEDDDFDFSDDDNEDFSDLNHDELVDKVTELGLAKPRAAAKMSEEDLRELLSN</sequence>
<feature type="region of interest" description="Disordered" evidence="1">
    <location>
        <begin position="83"/>
        <end position="134"/>
    </location>
</feature>
<evidence type="ECO:0000313" key="2">
    <source>
        <dbReference type="EMBL" id="QQO90472.1"/>
    </source>
</evidence>
<accession>A0A7T8EPV2</accession>
<evidence type="ECO:0000313" key="3">
    <source>
        <dbReference type="Proteomes" id="UP000596123"/>
    </source>
</evidence>
<evidence type="ECO:0000256" key="1">
    <source>
        <dbReference type="SAM" id="MobiDB-lite"/>
    </source>
</evidence>
<reference evidence="2 3" key="1">
    <citation type="submission" date="2020-12" db="EMBL/GenBank/DDBJ databases">
        <title>Complete genome sequence of Erwinia phage pEa_SNUABM_5.</title>
        <authorList>
            <person name="Kim S.G."/>
            <person name="Lee S.B."/>
            <person name="Kwon J."/>
            <person name="Park S.C."/>
        </authorList>
    </citation>
    <scope>NUCLEOTIDE SEQUENCE [LARGE SCALE GENOMIC DNA]</scope>
</reference>
<gene>
    <name evidence="2" type="ORF">pEaSNUABM5_00330</name>
</gene>
<feature type="region of interest" description="Disordered" evidence="1">
    <location>
        <begin position="303"/>
        <end position="330"/>
    </location>
</feature>
<keyword evidence="3" id="KW-1185">Reference proteome</keyword>
<dbReference type="Proteomes" id="UP000596123">
    <property type="component" value="Segment"/>
</dbReference>
<feature type="compositionally biased region" description="Low complexity" evidence="1">
    <location>
        <begin position="83"/>
        <end position="102"/>
    </location>
</feature>
<feature type="region of interest" description="Disordered" evidence="1">
    <location>
        <begin position="422"/>
        <end position="472"/>
    </location>
</feature>
<feature type="compositionally biased region" description="Acidic residues" evidence="1">
    <location>
        <begin position="422"/>
        <end position="466"/>
    </location>
</feature>
<protein>
    <submittedName>
        <fullName evidence="2">Uncharacterized protein</fullName>
    </submittedName>
</protein>
<proteinExistence type="predicted"/>
<feature type="compositionally biased region" description="Basic and acidic residues" evidence="1">
    <location>
        <begin position="116"/>
        <end position="126"/>
    </location>
</feature>
<dbReference type="EMBL" id="MW366843">
    <property type="protein sequence ID" value="QQO90472.1"/>
    <property type="molecule type" value="Genomic_DNA"/>
</dbReference>